<proteinExistence type="predicted"/>
<sequence>MYHMPPTKSFKKLLVQIDSAFENLMADLEPLEPSPAALCTQDSAWILASSECDRSGIHTGMSRTRSVSADRTFLNDCNQASTHLESNNSMADPIQIINRSPSSFSDAIYSNTSSDISSADTLYTLDTVECFRNTHIRNQTYNRNDCRNSNKANAYKDMAVHNAFNSGNVDKNGVVEQTTANCDDYNDQDMASTHPNARVFLADSDHLNHHTENVHQTSTSTNSDGRLLNANMEYGCHVFSSPPSTVVSQPVLNATKPLSDATSRVEHVPAVFSTLSKPTFSKPLTRHHQSTNQILDPPSDVPQHTPDITHHPQLTYTSNKVLSFYQTISSPHAFHLDSASIEKSISTSSQISSTLDYPHTKHTTSNFTTAGQLIIPCRVDSRYMSGDDADPMPSKLPLASVDHVLPQPEITASYWPFH</sequence>
<evidence type="ECO:0000313" key="1">
    <source>
        <dbReference type="EMBL" id="OAJ37928.1"/>
    </source>
</evidence>
<dbReference type="EMBL" id="DS022301">
    <property type="protein sequence ID" value="OAJ37928.1"/>
    <property type="molecule type" value="Genomic_DNA"/>
</dbReference>
<dbReference type="AlphaFoldDB" id="A0A177WCU2"/>
<accession>A0A177WCU2</accession>
<protein>
    <submittedName>
        <fullName evidence="1">Uncharacterized protein</fullName>
    </submittedName>
</protein>
<reference evidence="1 2" key="2">
    <citation type="submission" date="2016-05" db="EMBL/GenBank/DDBJ databases">
        <title>Lineage-specific infection strategies underlie the spectrum of fungal disease in amphibians.</title>
        <authorList>
            <person name="Cuomo C.A."/>
            <person name="Farrer R.A."/>
            <person name="James T."/>
            <person name="Longcore J."/>
            <person name="Birren B."/>
        </authorList>
    </citation>
    <scope>NUCLEOTIDE SEQUENCE [LARGE SCALE GENOMIC DNA]</scope>
    <source>
        <strain evidence="1 2">JEL423</strain>
    </source>
</reference>
<name>A0A177WCU2_BATDL</name>
<reference evidence="1 2" key="1">
    <citation type="submission" date="2006-10" db="EMBL/GenBank/DDBJ databases">
        <title>The Genome Sequence of Batrachochytrium dendrobatidis JEL423.</title>
        <authorList>
            <consortium name="The Broad Institute Genome Sequencing Platform"/>
            <person name="Birren B."/>
            <person name="Lander E."/>
            <person name="Galagan J."/>
            <person name="Cuomo C."/>
            <person name="Devon K."/>
            <person name="Jaffe D."/>
            <person name="Butler J."/>
            <person name="Alvarez P."/>
            <person name="Gnerre S."/>
            <person name="Grabherr M."/>
            <person name="Kleber M."/>
            <person name="Mauceli E."/>
            <person name="Brockman W."/>
            <person name="Young S."/>
            <person name="LaButti K."/>
            <person name="Sykes S."/>
            <person name="DeCaprio D."/>
            <person name="Crawford M."/>
            <person name="Koehrsen M."/>
            <person name="Engels R."/>
            <person name="Montgomery P."/>
            <person name="Pearson M."/>
            <person name="Howarth C."/>
            <person name="Larson L."/>
            <person name="White J."/>
            <person name="O'Leary S."/>
            <person name="Kodira C."/>
            <person name="Zeng Q."/>
            <person name="Yandava C."/>
            <person name="Alvarado L."/>
            <person name="Longcore J."/>
            <person name="James T."/>
        </authorList>
    </citation>
    <scope>NUCLEOTIDE SEQUENCE [LARGE SCALE GENOMIC DNA]</scope>
    <source>
        <strain evidence="1 2">JEL423</strain>
    </source>
</reference>
<evidence type="ECO:0000313" key="2">
    <source>
        <dbReference type="Proteomes" id="UP000077115"/>
    </source>
</evidence>
<dbReference type="VEuPathDB" id="FungiDB:BDEG_21899"/>
<dbReference type="Proteomes" id="UP000077115">
    <property type="component" value="Unassembled WGS sequence"/>
</dbReference>
<gene>
    <name evidence="1" type="ORF">BDEG_21899</name>
</gene>
<organism evidence="1 2">
    <name type="scientific">Batrachochytrium dendrobatidis (strain JEL423)</name>
    <dbReference type="NCBI Taxonomy" id="403673"/>
    <lineage>
        <taxon>Eukaryota</taxon>
        <taxon>Fungi</taxon>
        <taxon>Fungi incertae sedis</taxon>
        <taxon>Chytridiomycota</taxon>
        <taxon>Chytridiomycota incertae sedis</taxon>
        <taxon>Chytridiomycetes</taxon>
        <taxon>Rhizophydiales</taxon>
        <taxon>Rhizophydiales incertae sedis</taxon>
        <taxon>Batrachochytrium</taxon>
    </lineage>
</organism>